<accession>F4XJX5</accession>
<dbReference type="Pfam" id="PF13414">
    <property type="entry name" value="TPR_11"/>
    <property type="match status" value="1"/>
</dbReference>
<sequence length="413" mass="46563">MTTSELETALNCYQEALSNLKESQSPQVKEVLEIFNARDAVQAAWSQCNHVSTTDQQQLVELDALLKSKAEQITKVIDLAEYRNSFQPPAAAWWWRLETEAPPHPWDRWDWLWKGLTVGSWTVNLSLLVDIVPRFLSAGTGVAGVAVVAFPSILTLLQARSELTQAGKQGFEKLLNRLRIPKHYHEEAKFASTLLLCAVLALLFSNKPAFSDWYNRQGVKKYNQGQLAGAEADYLQALALDPDNVNAHYNLGSLYEDLQQFDKAKSQYQFAVKGNLIKAENNLARLWILENKPELATPLLWKSLQETENQPLRIRYNLMKNFGWALLQQQQLDQAESILTGAIALATTPEGLEQITTRGSAHCLLAQVYEQQTRNSEALEQWQTCSELGSIVNPDQPKWLVLAYKALKKAGKL</sequence>
<keyword evidence="5" id="KW-1185">Reference proteome</keyword>
<dbReference type="eggNOG" id="COG0457">
    <property type="taxonomic scope" value="Bacteria"/>
</dbReference>
<proteinExistence type="predicted"/>
<dbReference type="PANTHER" id="PTHR44858:SF1">
    <property type="entry name" value="UDP-N-ACETYLGLUCOSAMINE--PEPTIDE N-ACETYLGLUCOSAMINYLTRANSFERASE SPINDLY-RELATED"/>
    <property type="match status" value="1"/>
</dbReference>
<name>F4XJX5_9CYAN</name>
<dbReference type="PANTHER" id="PTHR44858">
    <property type="entry name" value="TETRATRICOPEPTIDE REPEAT PROTEIN 6"/>
    <property type="match status" value="1"/>
</dbReference>
<dbReference type="Proteomes" id="UP000003959">
    <property type="component" value="Unassembled WGS sequence"/>
</dbReference>
<dbReference type="RefSeq" id="WP_008179133.1">
    <property type="nucleotide sequence ID" value="NZ_GL890825.1"/>
</dbReference>
<dbReference type="Gene3D" id="1.25.40.10">
    <property type="entry name" value="Tetratricopeptide repeat domain"/>
    <property type="match status" value="2"/>
</dbReference>
<dbReference type="SUPFAM" id="SSF48452">
    <property type="entry name" value="TPR-like"/>
    <property type="match status" value="1"/>
</dbReference>
<dbReference type="OrthoDB" id="530353at2"/>
<organism evidence="4 5">
    <name type="scientific">Moorena producens 3L</name>
    <dbReference type="NCBI Taxonomy" id="489825"/>
    <lineage>
        <taxon>Bacteria</taxon>
        <taxon>Bacillati</taxon>
        <taxon>Cyanobacteriota</taxon>
        <taxon>Cyanophyceae</taxon>
        <taxon>Coleofasciculales</taxon>
        <taxon>Coleofasciculaceae</taxon>
        <taxon>Moorena</taxon>
    </lineage>
</organism>
<evidence type="ECO:0000256" key="3">
    <source>
        <dbReference type="PROSITE-ProRule" id="PRU00339"/>
    </source>
</evidence>
<evidence type="ECO:0000313" key="4">
    <source>
        <dbReference type="EMBL" id="EGJ34934.1"/>
    </source>
</evidence>
<protein>
    <recommendedName>
        <fullName evidence="6">Tetratricopeptide repeat protein</fullName>
    </recommendedName>
</protein>
<evidence type="ECO:0000313" key="5">
    <source>
        <dbReference type="Proteomes" id="UP000003959"/>
    </source>
</evidence>
<dbReference type="SMART" id="SM00028">
    <property type="entry name" value="TPR"/>
    <property type="match status" value="5"/>
</dbReference>
<dbReference type="PROSITE" id="PS50005">
    <property type="entry name" value="TPR"/>
    <property type="match status" value="1"/>
</dbReference>
<dbReference type="AlphaFoldDB" id="F4XJX5"/>
<dbReference type="HOGENOM" id="CLU_036691_1_0_3"/>
<evidence type="ECO:0008006" key="6">
    <source>
        <dbReference type="Google" id="ProtNLM"/>
    </source>
</evidence>
<dbReference type="InterPro" id="IPR011990">
    <property type="entry name" value="TPR-like_helical_dom_sf"/>
</dbReference>
<keyword evidence="2 3" id="KW-0802">TPR repeat</keyword>
<dbReference type="InterPro" id="IPR050498">
    <property type="entry name" value="Ycf3"/>
</dbReference>
<gene>
    <name evidence="4" type="ORF">LYNGBM3L_09000</name>
</gene>
<evidence type="ECO:0000256" key="1">
    <source>
        <dbReference type="ARBA" id="ARBA00022737"/>
    </source>
</evidence>
<evidence type="ECO:0000256" key="2">
    <source>
        <dbReference type="ARBA" id="ARBA00022803"/>
    </source>
</evidence>
<reference evidence="5" key="1">
    <citation type="journal article" date="2011" name="Proc. Natl. Acad. Sci. U.S.A.">
        <title>Genomic insights into the physiology and ecology of the marine filamentous cyanobacterium Lyngbya majuscula.</title>
        <authorList>
            <person name="Jones A.C."/>
            <person name="Monroe E.A."/>
            <person name="Podell S."/>
            <person name="Hess W.R."/>
            <person name="Klages S."/>
            <person name="Esquenazi E."/>
            <person name="Niessen S."/>
            <person name="Hoover H."/>
            <person name="Rothmann M."/>
            <person name="Lasken R.S."/>
            <person name="Yates J.R.III."/>
            <person name="Reinhardt R."/>
            <person name="Kube M."/>
            <person name="Burkart M.D."/>
            <person name="Allen E.E."/>
            <person name="Dorrestein P.C."/>
            <person name="Gerwick W.H."/>
            <person name="Gerwick L."/>
        </authorList>
    </citation>
    <scope>NUCLEOTIDE SEQUENCE [LARGE SCALE GENOMIC DNA]</scope>
    <source>
        <strain evidence="5">3L</strain>
    </source>
</reference>
<dbReference type="EMBL" id="GL890825">
    <property type="protein sequence ID" value="EGJ34934.1"/>
    <property type="molecule type" value="Genomic_DNA"/>
</dbReference>
<feature type="repeat" description="TPR" evidence="3">
    <location>
        <begin position="211"/>
        <end position="244"/>
    </location>
</feature>
<keyword evidence="1" id="KW-0677">Repeat</keyword>
<dbReference type="InterPro" id="IPR019734">
    <property type="entry name" value="TPR_rpt"/>
</dbReference>